<evidence type="ECO:0000259" key="1">
    <source>
        <dbReference type="SMART" id="SM00849"/>
    </source>
</evidence>
<dbReference type="SUPFAM" id="SSF56281">
    <property type="entry name" value="Metallo-hydrolase/oxidoreductase"/>
    <property type="match status" value="1"/>
</dbReference>
<name>A0AB94IMT3_9BACI</name>
<accession>A0AB94IMT3</accession>
<dbReference type="AlphaFoldDB" id="A0AB94IMT3"/>
<keyword evidence="3" id="KW-1185">Reference proteome</keyword>
<comment type="caution">
    <text evidence="2">The sequence shown here is derived from an EMBL/GenBank/DDBJ whole genome shotgun (WGS) entry which is preliminary data.</text>
</comment>
<dbReference type="RefSeq" id="WP_024028724.1">
    <property type="nucleotide sequence ID" value="NZ_ALAN01000071.1"/>
</dbReference>
<protein>
    <submittedName>
        <fullName evidence="2">Beta-lactamase</fullName>
    </submittedName>
</protein>
<evidence type="ECO:0000313" key="2">
    <source>
        <dbReference type="EMBL" id="ETI68330.1"/>
    </source>
</evidence>
<gene>
    <name evidence="2" type="ORF">BAVI_12694</name>
</gene>
<dbReference type="PANTHER" id="PTHR42951">
    <property type="entry name" value="METALLO-BETA-LACTAMASE DOMAIN-CONTAINING"/>
    <property type="match status" value="1"/>
</dbReference>
<sequence length="304" mass="34496">MNGEFFSRHFSLEKVSEGIYAAIAKEGGGSVGNAGFIDLGDQTIVFDTFNTQQAAEELKSIATKITNRPVTFVINSHWHGDHIRGNQVFQDSTIISSQLTYEKIKDLQPTRIRQQIDNIQDLTNYIHSLKAQMRKTNDIKLAQKISFLSEVETSLPTLELVLPKQTFKEEITFHGTKRSAKLFTWGGGHSYCDAVLFIPNEKVIFMGDLLFVNSHPSFFEESNPEQWIQILKKVGSLDFQKAVPGHGPIGTKKDLLEVSDYIAEMIQIAITANLEEILIPFKYQNWTSPEIYQQNFQSLKELYS</sequence>
<evidence type="ECO:0000313" key="3">
    <source>
        <dbReference type="Proteomes" id="UP000018877"/>
    </source>
</evidence>
<dbReference type="SMART" id="SM00849">
    <property type="entry name" value="Lactamase_B"/>
    <property type="match status" value="1"/>
</dbReference>
<dbReference type="Gene3D" id="3.60.15.10">
    <property type="entry name" value="Ribonuclease Z/Hydroxyacylglutathione hydrolase-like"/>
    <property type="match status" value="1"/>
</dbReference>
<dbReference type="InterPro" id="IPR036866">
    <property type="entry name" value="RibonucZ/Hydroxyglut_hydro"/>
</dbReference>
<organism evidence="2 3">
    <name type="scientific">Neobacillus vireti LMG 21834</name>
    <dbReference type="NCBI Taxonomy" id="1131730"/>
    <lineage>
        <taxon>Bacteria</taxon>
        <taxon>Bacillati</taxon>
        <taxon>Bacillota</taxon>
        <taxon>Bacilli</taxon>
        <taxon>Bacillales</taxon>
        <taxon>Bacillaceae</taxon>
        <taxon>Neobacillus</taxon>
    </lineage>
</organism>
<dbReference type="Proteomes" id="UP000018877">
    <property type="component" value="Unassembled WGS sequence"/>
</dbReference>
<reference evidence="2 3" key="1">
    <citation type="journal article" date="2014" name="Environ. Microbiol.">
        <title>The nitrate-ammonifying and nosZ-carrying bacterium Bacillus vireti is a potent source and sink for nitric and nitrous oxide under high nitrate conditions.</title>
        <authorList>
            <person name="Mania D."/>
            <person name="Heylen K."/>
            <person name="van Spanning R.J."/>
            <person name="Frostegard A."/>
        </authorList>
    </citation>
    <scope>NUCLEOTIDE SEQUENCE [LARGE SCALE GENOMIC DNA]</scope>
    <source>
        <strain evidence="2 3">LMG 21834</strain>
    </source>
</reference>
<dbReference type="CDD" id="cd16282">
    <property type="entry name" value="metallo-hydrolase-like_MBL-fold"/>
    <property type="match status" value="1"/>
</dbReference>
<dbReference type="Pfam" id="PF00753">
    <property type="entry name" value="Lactamase_B"/>
    <property type="match status" value="1"/>
</dbReference>
<proteinExistence type="predicted"/>
<dbReference type="EMBL" id="ALAN01000071">
    <property type="protein sequence ID" value="ETI68330.1"/>
    <property type="molecule type" value="Genomic_DNA"/>
</dbReference>
<dbReference type="PANTHER" id="PTHR42951:SF20">
    <property type="entry name" value="BETA LACTAMASE"/>
    <property type="match status" value="1"/>
</dbReference>
<dbReference type="InterPro" id="IPR001279">
    <property type="entry name" value="Metallo-B-lactamas"/>
</dbReference>
<feature type="domain" description="Metallo-beta-lactamase" evidence="1">
    <location>
        <begin position="31"/>
        <end position="246"/>
    </location>
</feature>
<dbReference type="InterPro" id="IPR050855">
    <property type="entry name" value="NDM-1-like"/>
</dbReference>